<sequence>MTLPATKSSAHFGGLPDVPILLLGSWNDPYARNMLEMGAAIRARNKAPLRQIFGPWLHGRRSTGHVGEADFGMAATIDAATGRDWVTLRLDWFDHALGRGPAPLQRDLFWQMQAGLWPSMGGGWQSHRAPHRHSVAGPPGVRHTVTIDFDPSNPHPTPGGAVPSGGSLMAGGMFDQRSMQTLNHPGSVRLTGLPLPEDLVLTDLTVCATGTAELPFDLHAMLVEELPCGAVINITDGILRRSTPGAVAVELAPTSYKASRGNRLGLVLARSNFPRHDFVTHQPWSLHLTDVAIMPDKTIHASEPPGLGYTRSAHKPHSTRHPS</sequence>
<dbReference type="Gene3D" id="3.40.50.1820">
    <property type="entry name" value="alpha/beta hydrolase"/>
    <property type="match status" value="1"/>
</dbReference>
<dbReference type="Proteomes" id="UP000297972">
    <property type="component" value="Unassembled WGS sequence"/>
</dbReference>
<dbReference type="SUPFAM" id="SSF49785">
    <property type="entry name" value="Galactose-binding domain-like"/>
    <property type="match status" value="1"/>
</dbReference>
<keyword evidence="4" id="KW-1185">Reference proteome</keyword>
<comment type="caution">
    <text evidence="3">The sequence shown here is derived from an EMBL/GenBank/DDBJ whole genome shotgun (WGS) entry which is preliminary data.</text>
</comment>
<dbReference type="RefSeq" id="WP_135816357.1">
    <property type="nucleotide sequence ID" value="NZ_SRPG01000017.1"/>
</dbReference>
<feature type="region of interest" description="Disordered" evidence="1">
    <location>
        <begin position="302"/>
        <end position="323"/>
    </location>
</feature>
<evidence type="ECO:0000313" key="3">
    <source>
        <dbReference type="EMBL" id="TGN67945.1"/>
    </source>
</evidence>
<dbReference type="AlphaFoldDB" id="A0A4Z1CRS2"/>
<evidence type="ECO:0000256" key="1">
    <source>
        <dbReference type="SAM" id="MobiDB-lite"/>
    </source>
</evidence>
<feature type="domain" description="Xaa-Pro dipeptidyl-peptidase C-terminal" evidence="2">
    <location>
        <begin position="90"/>
        <end position="296"/>
    </location>
</feature>
<dbReference type="OrthoDB" id="9806163at2"/>
<accession>A0A4Z1CRS2</accession>
<dbReference type="InterPro" id="IPR029058">
    <property type="entry name" value="AB_hydrolase_fold"/>
</dbReference>
<proteinExistence type="predicted"/>
<evidence type="ECO:0000313" key="4">
    <source>
        <dbReference type="Proteomes" id="UP000297972"/>
    </source>
</evidence>
<dbReference type="InterPro" id="IPR008979">
    <property type="entry name" value="Galactose-bd-like_sf"/>
</dbReference>
<reference evidence="3 4" key="1">
    <citation type="submission" date="2019-03" db="EMBL/GenBank/DDBJ databases">
        <authorList>
            <person name="Li J."/>
        </authorList>
    </citation>
    <scope>NUCLEOTIDE SEQUENCE [LARGE SCALE GENOMIC DNA]</scope>
    <source>
        <strain evidence="3 4">3058</strain>
    </source>
</reference>
<dbReference type="Gene3D" id="2.60.120.260">
    <property type="entry name" value="Galactose-binding domain-like"/>
    <property type="match status" value="1"/>
</dbReference>
<dbReference type="InterPro" id="IPR013736">
    <property type="entry name" value="Xaa-Pro_dipept_C"/>
</dbReference>
<feature type="compositionally biased region" description="Basic residues" evidence="1">
    <location>
        <begin position="312"/>
        <end position="323"/>
    </location>
</feature>
<organism evidence="3 4">
    <name type="scientific">Paracoccus liaowanqingii</name>
    <dbReference type="NCBI Taxonomy" id="2560053"/>
    <lineage>
        <taxon>Bacteria</taxon>
        <taxon>Pseudomonadati</taxon>
        <taxon>Pseudomonadota</taxon>
        <taxon>Alphaproteobacteria</taxon>
        <taxon>Rhodobacterales</taxon>
        <taxon>Paracoccaceae</taxon>
        <taxon>Paracoccus</taxon>
    </lineage>
</organism>
<dbReference type="SMART" id="SM00939">
    <property type="entry name" value="PepX_C"/>
    <property type="match status" value="1"/>
</dbReference>
<gene>
    <name evidence="3" type="ORF">E4L95_03150</name>
</gene>
<dbReference type="GO" id="GO:0008239">
    <property type="term" value="F:dipeptidyl-peptidase activity"/>
    <property type="evidence" value="ECO:0007669"/>
    <property type="project" value="InterPro"/>
</dbReference>
<protein>
    <recommendedName>
        <fullName evidence="2">Xaa-Pro dipeptidyl-peptidase C-terminal domain-containing protein</fullName>
    </recommendedName>
</protein>
<dbReference type="EMBL" id="SRPG01000017">
    <property type="protein sequence ID" value="TGN67945.1"/>
    <property type="molecule type" value="Genomic_DNA"/>
</dbReference>
<evidence type="ECO:0000259" key="2">
    <source>
        <dbReference type="SMART" id="SM00939"/>
    </source>
</evidence>
<name>A0A4Z1CRS2_9RHOB</name>